<dbReference type="GO" id="GO:0016020">
    <property type="term" value="C:membrane"/>
    <property type="evidence" value="ECO:0007669"/>
    <property type="project" value="InterPro"/>
</dbReference>
<dbReference type="InterPro" id="IPR010559">
    <property type="entry name" value="Sig_transdc_His_kin_internal"/>
</dbReference>
<protein>
    <submittedName>
        <fullName evidence="5">Histidine kinase</fullName>
    </submittedName>
</protein>
<dbReference type="Gene3D" id="3.30.565.10">
    <property type="entry name" value="Histidine kinase-like ATPase, C-terminal domain"/>
    <property type="match status" value="1"/>
</dbReference>
<dbReference type="PANTHER" id="PTHR34220:SF7">
    <property type="entry name" value="SENSOR HISTIDINE KINASE YPDA"/>
    <property type="match status" value="1"/>
</dbReference>
<proteinExistence type="predicted"/>
<keyword evidence="2" id="KW-0732">Signal</keyword>
<dbReference type="InterPro" id="IPR015943">
    <property type="entry name" value="WD40/YVTN_repeat-like_dom_sf"/>
</dbReference>
<dbReference type="InterPro" id="IPR050640">
    <property type="entry name" value="Bact_2-comp_sensor_kinase"/>
</dbReference>
<dbReference type="InterPro" id="IPR013783">
    <property type="entry name" value="Ig-like_fold"/>
</dbReference>
<feature type="domain" description="Two component regulator three Y" evidence="4">
    <location>
        <begin position="647"/>
        <end position="707"/>
    </location>
</feature>
<dbReference type="AlphaFoldDB" id="A0A931GYS1"/>
<dbReference type="PANTHER" id="PTHR34220">
    <property type="entry name" value="SENSOR HISTIDINE KINASE YPDA"/>
    <property type="match status" value="1"/>
</dbReference>
<keyword evidence="5" id="KW-0808">Transferase</keyword>
<keyword evidence="1" id="KW-1133">Transmembrane helix</keyword>
<name>A0A931GYS1_9BACT</name>
<feature type="chain" id="PRO_5037648968" evidence="2">
    <location>
        <begin position="19"/>
        <end position="965"/>
    </location>
</feature>
<reference evidence="5" key="1">
    <citation type="submission" date="2020-11" db="EMBL/GenBank/DDBJ databases">
        <title>Bacterial whole genome sequence for Panacibacter sp. DH6.</title>
        <authorList>
            <person name="Le V."/>
            <person name="Ko S."/>
            <person name="Ahn C.-Y."/>
            <person name="Oh H.-M."/>
        </authorList>
    </citation>
    <scope>NUCLEOTIDE SEQUENCE</scope>
    <source>
        <strain evidence="5">DH6</strain>
    </source>
</reference>
<feature type="domain" description="Signal transduction histidine kinase internal region" evidence="3">
    <location>
        <begin position="760"/>
        <end position="836"/>
    </location>
</feature>
<dbReference type="SUPFAM" id="SSF55874">
    <property type="entry name" value="ATPase domain of HSP90 chaperone/DNA topoisomerase II/histidine kinase"/>
    <property type="match status" value="1"/>
</dbReference>
<comment type="caution">
    <text evidence="5">The sequence shown here is derived from an EMBL/GenBank/DDBJ whole genome shotgun (WGS) entry which is preliminary data.</text>
</comment>
<keyword evidence="1" id="KW-0812">Transmembrane</keyword>
<evidence type="ECO:0000259" key="4">
    <source>
        <dbReference type="Pfam" id="PF07495"/>
    </source>
</evidence>
<keyword evidence="6" id="KW-1185">Reference proteome</keyword>
<dbReference type="SUPFAM" id="SSF63829">
    <property type="entry name" value="Calcium-dependent phosphotriesterase"/>
    <property type="match status" value="2"/>
</dbReference>
<dbReference type="GO" id="GO:0000155">
    <property type="term" value="F:phosphorelay sensor kinase activity"/>
    <property type="evidence" value="ECO:0007669"/>
    <property type="project" value="InterPro"/>
</dbReference>
<dbReference type="RefSeq" id="WP_196991553.1">
    <property type="nucleotide sequence ID" value="NZ_JADWYR010000002.1"/>
</dbReference>
<dbReference type="Pfam" id="PF07495">
    <property type="entry name" value="Y_Y_Y"/>
    <property type="match status" value="1"/>
</dbReference>
<evidence type="ECO:0000313" key="6">
    <source>
        <dbReference type="Proteomes" id="UP000628448"/>
    </source>
</evidence>
<keyword evidence="1" id="KW-0472">Membrane</keyword>
<dbReference type="InterPro" id="IPR011110">
    <property type="entry name" value="Reg_prop"/>
</dbReference>
<dbReference type="Gene3D" id="2.60.40.10">
    <property type="entry name" value="Immunoglobulins"/>
    <property type="match status" value="1"/>
</dbReference>
<dbReference type="Pfam" id="PF07494">
    <property type="entry name" value="Reg_prop"/>
    <property type="match status" value="1"/>
</dbReference>
<dbReference type="Proteomes" id="UP000628448">
    <property type="component" value="Unassembled WGS sequence"/>
</dbReference>
<evidence type="ECO:0000259" key="3">
    <source>
        <dbReference type="Pfam" id="PF06580"/>
    </source>
</evidence>
<accession>A0A931GYS1</accession>
<dbReference type="InterPro" id="IPR011123">
    <property type="entry name" value="Y_Y_Y"/>
</dbReference>
<feature type="transmembrane region" description="Helical" evidence="1">
    <location>
        <begin position="715"/>
        <end position="733"/>
    </location>
</feature>
<evidence type="ECO:0000256" key="1">
    <source>
        <dbReference type="SAM" id="Phobius"/>
    </source>
</evidence>
<keyword evidence="5" id="KW-0418">Kinase</keyword>
<gene>
    <name evidence="5" type="ORF">I5907_14605</name>
</gene>
<evidence type="ECO:0000256" key="2">
    <source>
        <dbReference type="SAM" id="SignalP"/>
    </source>
</evidence>
<dbReference type="Pfam" id="PF06580">
    <property type="entry name" value="His_kinase"/>
    <property type="match status" value="1"/>
</dbReference>
<organism evidence="5 6">
    <name type="scientific">Panacibacter microcysteis</name>
    <dbReference type="NCBI Taxonomy" id="2793269"/>
    <lineage>
        <taxon>Bacteria</taxon>
        <taxon>Pseudomonadati</taxon>
        <taxon>Bacteroidota</taxon>
        <taxon>Chitinophagia</taxon>
        <taxon>Chitinophagales</taxon>
        <taxon>Chitinophagaceae</taxon>
        <taxon>Panacibacter</taxon>
    </lineage>
</organism>
<sequence length="965" mass="109496">MKSLLVVISLFCFKLLHAQSYNYQHYDVSNGLSGLTVYKIIQDREGFMWFATETGLSRFDGTNFKNFSTADGLPDNEIIDLSIDSKGRMWILPFTNAICYYKDGLFHNQKNDSLLARISLISEPTNIAEGENGELIILDRRQIVIVTPEKKLRIINRLENHLISPYGAVLVENNTISVPVAYGVEHAKFSFLNISEDSFYLSPPEDARQYIWTTSLTSLLKPSLKIFQVGKFLKILQKGKKSYVTVPDNMLGFDLLNDSMLFVNCSDKVLLYNFYQHQYTDTFLLNKVVTNSFLDSEGSYWFATNGYGVYRLASTAFVNYNFVVGGNLLPVYSIAKSNQKLYVGTNRGKVWDINLINNSISANVEVSSPGENRITGIAFYDAKTIVASSSLESLCIFENGKKTRLIKGASGKDLYYDKDQILISTIVGVYKLKFGETISDPAFLTTRTTCSIFFQNDYFIGTLKGLFRTKETNIKDSIFLGEKFPLLTSRISALAKTNHSIWVATYGNGIIEFDGEKILSHYTQANGLSSNMCRDIFVSGGKLWVGTDKGLNEIDLTLNKISNKYTTKDGLSSDIINCIYVENDSVFVGTPYGLTFFSPNAIDKKSIAVLNVNKIASKDSVWLAYADSFTLKPSDNKFYIDYACVSFKSNGNIHYYYRLVGLDNEWHNTKETSINYPSLPPGNYQFQLYAVNAFGKKSNEVKISFSIESFFYQKAWFLTIVCILGILIVWYFVSRRIKKIRAEQNDKLRTQKRLTELEQLAFRAQMNPHFIFNCLNSIQQYIFSKSALEANKFITDFSSLIRQTLDLSAKKNISLAEEIRYISTYLSLEHTRFDKSFDYSINIDGNLNTEEIFLPPLLMQPFVENAIRHGIRNLNNREGVINIDFSLAGDYLVYQLTDNGIGIEGSLKLRGKNVIEHQSKGMTLIQKRIEALNEESSKSIEMAIDYLDISQKKGTKVILRLPVYI</sequence>
<dbReference type="EMBL" id="JADWYR010000002">
    <property type="protein sequence ID" value="MBG9377472.1"/>
    <property type="molecule type" value="Genomic_DNA"/>
</dbReference>
<dbReference type="InterPro" id="IPR036890">
    <property type="entry name" value="HATPase_C_sf"/>
</dbReference>
<feature type="signal peptide" evidence="2">
    <location>
        <begin position="1"/>
        <end position="18"/>
    </location>
</feature>
<dbReference type="Gene3D" id="2.130.10.10">
    <property type="entry name" value="YVTN repeat-like/Quinoprotein amine dehydrogenase"/>
    <property type="match status" value="2"/>
</dbReference>
<evidence type="ECO:0000313" key="5">
    <source>
        <dbReference type="EMBL" id="MBG9377472.1"/>
    </source>
</evidence>